<dbReference type="InterPro" id="IPR015943">
    <property type="entry name" value="WD40/YVTN_repeat-like_dom_sf"/>
</dbReference>
<evidence type="ECO:0000256" key="5">
    <source>
        <dbReference type="ARBA" id="ARBA00022692"/>
    </source>
</evidence>
<dbReference type="PANTHER" id="PTHR21573:SF0">
    <property type="entry name" value="ER MEMBRANE PROTEIN COMPLEX SUBUNIT 1"/>
    <property type="match status" value="1"/>
</dbReference>
<dbReference type="InterPro" id="IPR011678">
    <property type="entry name" value="EMC1_C"/>
</dbReference>
<evidence type="ECO:0000256" key="2">
    <source>
        <dbReference type="ARBA" id="ARBA00007904"/>
    </source>
</evidence>
<evidence type="ECO:0000256" key="1">
    <source>
        <dbReference type="ARBA" id="ARBA00004115"/>
    </source>
</evidence>
<dbReference type="STRING" id="1037660.A0A066VAP8"/>
<keyword evidence="5" id="KW-0812">Transmembrane</keyword>
<comment type="subunit">
    <text evidence="3">Component of the ER membrane protein complex (EMC).</text>
</comment>
<dbReference type="EMBL" id="JMSN01000193">
    <property type="protein sequence ID" value="KDN35819.1"/>
    <property type="molecule type" value="Genomic_DNA"/>
</dbReference>
<dbReference type="SUPFAM" id="SSF50998">
    <property type="entry name" value="Quinoprotein alcohol dehydrogenase-like"/>
    <property type="match status" value="1"/>
</dbReference>
<feature type="chain" id="PRO_5001627979" description="ER membrane protein complex subunit 1" evidence="12">
    <location>
        <begin position="32"/>
        <end position="1144"/>
    </location>
</feature>
<evidence type="ECO:0000313" key="16">
    <source>
        <dbReference type="Proteomes" id="UP000027361"/>
    </source>
</evidence>
<reference evidence="15 16" key="1">
    <citation type="submission" date="2014-05" db="EMBL/GenBank/DDBJ databases">
        <title>Draft genome sequence of a rare smut relative, Tilletiaria anomala UBC 951.</title>
        <authorList>
            <consortium name="DOE Joint Genome Institute"/>
            <person name="Toome M."/>
            <person name="Kuo A."/>
            <person name="Henrissat B."/>
            <person name="Lipzen A."/>
            <person name="Tritt A."/>
            <person name="Yoshinaga Y."/>
            <person name="Zane M."/>
            <person name="Barry K."/>
            <person name="Grigoriev I.V."/>
            <person name="Spatafora J.W."/>
            <person name="Aimea M.C."/>
        </authorList>
    </citation>
    <scope>NUCLEOTIDE SEQUENCE [LARGE SCALE GENOMIC DNA]</scope>
    <source>
        <strain evidence="15 16">UBC 951</strain>
    </source>
</reference>
<feature type="region of interest" description="Disordered" evidence="11">
    <location>
        <begin position="580"/>
        <end position="628"/>
    </location>
</feature>
<evidence type="ECO:0000259" key="13">
    <source>
        <dbReference type="Pfam" id="PF07774"/>
    </source>
</evidence>
<dbReference type="Proteomes" id="UP000027361">
    <property type="component" value="Unassembled WGS sequence"/>
</dbReference>
<dbReference type="GO" id="GO:0034975">
    <property type="term" value="P:protein folding in endoplasmic reticulum"/>
    <property type="evidence" value="ECO:0007669"/>
    <property type="project" value="TreeGrafter"/>
</dbReference>
<evidence type="ECO:0000256" key="7">
    <source>
        <dbReference type="ARBA" id="ARBA00022824"/>
    </source>
</evidence>
<sequence>MGVRSPSPLQALLGFLAAVLLVLSATPSALAISSKEADVIDYFIENIGVPRVNSLPHFAPFAHSSSFSAFAEPLAGEENTVGKDKLKRLSSSTSAAQYITPRFHRILNPKTHRPGDKTQTAVYTATESNVIAALNPRQGAIVWRQVFEEDDEIQAFYTAADAVLVISGPGGCNYRLFHALTGWLIWEHHTHVPTARLLPEPGFPGVDASFITAGDAGGDVAVLANAEVVKRLDGQTGRAVWVWSLPEQAGDNAASRVIIRVLATSERIHAVSLAKSSGLISDSSYSISVHTLAHNGTLISTRDIPGSSVPNGAKEVALVSPGGVPHVVWKGRDGGIKSSPLYASGESKLPASQSIYPANADTRYARLQELGVAGFERGLIAAQREDGKGEVLRVSPTGQLQMAIESEEVAHDAVYSGCFDKQGNAYVNRVFFGRSQHLLNFHTFWADANDGKGQITGYSFQYDHDLNGAVLAAPFEVSPVNQYQLVTRSVFVTSSGSMRMIQEDKYMWIREEGLTETTHSVIVELPEKKIGNAEVLAALQGEGFVKRIARHAASLQSLPAYLINFGKRFTALDGEQGSAFKGPAGAPATLRAPESTTSSLPKRKTAEAAIPANAKRIPSKSGASDAKHAEEYAPSLAPRFADANTTASLHRDLFGFRKVIVHVTKRGKVYAMDAGRKGQFIWEKSLVGYGSGEGEAEPKIKILSVFQSRGFLGAEFGPLVTIVADIQSEDDAPVLTRVFEFDPISGKFENNVQEGYPIALGPAKDAFALPDAGVGAAAGRRLVGVFNSHDTLLVHPLAHAAAVTSALNGKFYLGIATAGATALQGYAIGAEGASVPTWRISFAPGESIAEIISASTDAISSQGKVLGNRDTLYKYLNPHAHLIITTNALTAAASAYLVDYVTGAVVFETELVNIDLAHGVQVAFTENWIVLAYTTVEAEEGQITRLVSVELYDGGVGDQTWNWTGNFTSFWSSNQEKREGVQVFQQTYNFPRVIQALSTTATKFGISIKTLIVATEDGHVFSIPRRLLDPRRPVGRKVTQQEAEEWLIMYDPAVPDQPKWTISHVHTVKKARRIITSPALLESTSLVLVTGLDTFFTRVAPSSTFDILSSSFNKPQLLLTIAGLSLGIILTKGPVRSRALKMRW</sequence>
<keyword evidence="8" id="KW-1133">Transmembrane helix</keyword>
<protein>
    <recommendedName>
        <fullName evidence="4">ER membrane protein complex subunit 1</fullName>
    </recommendedName>
</protein>
<dbReference type="OMA" id="SWAEVYH"/>
<keyword evidence="16" id="KW-1185">Reference proteome</keyword>
<dbReference type="Gene3D" id="2.130.10.10">
    <property type="entry name" value="YVTN repeat-like/Quinoprotein amine dehydrogenase"/>
    <property type="match status" value="1"/>
</dbReference>
<evidence type="ECO:0000256" key="3">
    <source>
        <dbReference type="ARBA" id="ARBA00011276"/>
    </source>
</evidence>
<dbReference type="InterPro" id="IPR011047">
    <property type="entry name" value="Quinoprotein_ADH-like_sf"/>
</dbReference>
<evidence type="ECO:0000313" key="15">
    <source>
        <dbReference type="EMBL" id="KDN35819.1"/>
    </source>
</evidence>
<comment type="caution">
    <text evidence="15">The sequence shown here is derived from an EMBL/GenBank/DDBJ whole genome shotgun (WGS) entry which is preliminary data.</text>
</comment>
<evidence type="ECO:0000256" key="6">
    <source>
        <dbReference type="ARBA" id="ARBA00022729"/>
    </source>
</evidence>
<evidence type="ECO:0000256" key="8">
    <source>
        <dbReference type="ARBA" id="ARBA00022989"/>
    </source>
</evidence>
<feature type="signal peptide" evidence="12">
    <location>
        <begin position="1"/>
        <end position="31"/>
    </location>
</feature>
<dbReference type="InParanoid" id="A0A066VAP8"/>
<feature type="domain" description="EMC1 first beta-propeller" evidence="14">
    <location>
        <begin position="118"/>
        <end position="512"/>
    </location>
</feature>
<dbReference type="InterPro" id="IPR058545">
    <property type="entry name" value="Beta-prop_EMC1_1st"/>
</dbReference>
<evidence type="ECO:0000256" key="10">
    <source>
        <dbReference type="ARBA" id="ARBA00023180"/>
    </source>
</evidence>
<dbReference type="Pfam" id="PF07774">
    <property type="entry name" value="EMC1_C"/>
    <property type="match status" value="1"/>
</dbReference>
<dbReference type="GeneID" id="25266251"/>
<evidence type="ECO:0000259" key="14">
    <source>
        <dbReference type="Pfam" id="PF25293"/>
    </source>
</evidence>
<gene>
    <name evidence="15" type="ORF">K437DRAFT_271275</name>
</gene>
<name>A0A066VAP8_TILAU</name>
<dbReference type="OrthoDB" id="28092at2759"/>
<proteinExistence type="inferred from homology"/>
<keyword evidence="10" id="KW-0325">Glycoprotein</keyword>
<comment type="subcellular location">
    <subcellularLocation>
        <location evidence="1">Endoplasmic reticulum membrane</location>
        <topology evidence="1">Single-pass type I membrane protein</topology>
    </subcellularLocation>
</comment>
<feature type="domain" description="ER membrane protein complex subunit 1 C-terminal" evidence="13">
    <location>
        <begin position="925"/>
        <end position="1144"/>
    </location>
</feature>
<accession>A0A066VAP8</accession>
<keyword evidence="6 12" id="KW-0732">Signal</keyword>
<dbReference type="PANTHER" id="PTHR21573">
    <property type="entry name" value="ER MEMBRANE PROTEIN COMPLEX SUBUNIT 1"/>
    <property type="match status" value="1"/>
</dbReference>
<dbReference type="Pfam" id="PF25293">
    <property type="entry name" value="Beta-prop_EMC1_N"/>
    <property type="match status" value="1"/>
</dbReference>
<dbReference type="HOGENOM" id="CLU_005034_1_0_1"/>
<organism evidence="15 16">
    <name type="scientific">Tilletiaria anomala (strain ATCC 24038 / CBS 436.72 / UBC 951)</name>
    <dbReference type="NCBI Taxonomy" id="1037660"/>
    <lineage>
        <taxon>Eukaryota</taxon>
        <taxon>Fungi</taxon>
        <taxon>Dikarya</taxon>
        <taxon>Basidiomycota</taxon>
        <taxon>Ustilaginomycotina</taxon>
        <taxon>Exobasidiomycetes</taxon>
        <taxon>Georgefischeriales</taxon>
        <taxon>Tilletiariaceae</taxon>
        <taxon>Tilletiaria</taxon>
    </lineage>
</organism>
<evidence type="ECO:0000256" key="12">
    <source>
        <dbReference type="SAM" id="SignalP"/>
    </source>
</evidence>
<evidence type="ECO:0000256" key="11">
    <source>
        <dbReference type="SAM" id="MobiDB-lite"/>
    </source>
</evidence>
<comment type="similarity">
    <text evidence="2">Belongs to the EMC1 family.</text>
</comment>
<evidence type="ECO:0000256" key="9">
    <source>
        <dbReference type="ARBA" id="ARBA00023136"/>
    </source>
</evidence>
<keyword evidence="7" id="KW-0256">Endoplasmic reticulum</keyword>
<dbReference type="RefSeq" id="XP_013239878.1">
    <property type="nucleotide sequence ID" value="XM_013384424.1"/>
</dbReference>
<keyword evidence="9" id="KW-0472">Membrane</keyword>
<dbReference type="InterPro" id="IPR026895">
    <property type="entry name" value="EMC1"/>
</dbReference>
<evidence type="ECO:0000256" key="4">
    <source>
        <dbReference type="ARBA" id="ARBA00020824"/>
    </source>
</evidence>
<dbReference type="GO" id="GO:0072546">
    <property type="term" value="C:EMC complex"/>
    <property type="evidence" value="ECO:0007669"/>
    <property type="project" value="InterPro"/>
</dbReference>
<dbReference type="AlphaFoldDB" id="A0A066VAP8"/>